<evidence type="ECO:0000313" key="3">
    <source>
        <dbReference type="Proteomes" id="UP000224291"/>
    </source>
</evidence>
<keyword evidence="3" id="KW-1185">Reference proteome</keyword>
<accession>A0A0H4IS95</accession>
<dbReference type="KEGG" id="vg:65066695"/>
<dbReference type="EMBL" id="KR560069">
    <property type="protein sequence ID" value="AKO61586.1"/>
    <property type="molecule type" value="Genomic_DNA"/>
</dbReference>
<feature type="compositionally biased region" description="Basic residues" evidence="1">
    <location>
        <begin position="41"/>
        <end position="68"/>
    </location>
</feature>
<organism evidence="2 3">
    <name type="scientific">Stenotrophomonas phage IME-SM1</name>
    <dbReference type="NCBI Taxonomy" id="1654717"/>
    <lineage>
        <taxon>Viruses</taxon>
        <taxon>Duplodnaviria</taxon>
        <taxon>Heunggongvirae</taxon>
        <taxon>Uroviricota</taxon>
        <taxon>Caudoviricetes</taxon>
        <taxon>Menderavirus</taxon>
        <taxon>Menderavirus IMESM1</taxon>
    </lineage>
</organism>
<protein>
    <submittedName>
        <fullName evidence="2">Uncharacterized protein</fullName>
    </submittedName>
</protein>
<proteinExistence type="predicted"/>
<dbReference type="RefSeq" id="YP_010077779.1">
    <property type="nucleotide sequence ID" value="NC_054952.1"/>
</dbReference>
<reference evidence="2 3" key="1">
    <citation type="submission" date="2015-05" db="EMBL/GenBank/DDBJ databases">
        <authorList>
            <person name="Liu X."/>
            <person name="Tong Y."/>
            <person name="Huang Y."/>
            <person name="Fan H."/>
            <person name="An X."/>
            <person name="Mi Z."/>
            <person name="Zhang Z."/>
        </authorList>
    </citation>
    <scope>NUCLEOTIDE SEQUENCE [LARGE SCALE GENOMIC DNA]</scope>
</reference>
<name>A0A0H4IS95_9CAUD</name>
<evidence type="ECO:0000313" key="2">
    <source>
        <dbReference type="EMBL" id="AKO61586.1"/>
    </source>
</evidence>
<dbReference type="GeneID" id="65066695"/>
<sequence>MQELNDQNKVQELALQEHDFAAQRTELAGKVFTPDMLRRLFGSRKNKSKYNRKKPERKKAPKTYGKNK</sequence>
<evidence type="ECO:0000256" key="1">
    <source>
        <dbReference type="SAM" id="MobiDB-lite"/>
    </source>
</evidence>
<feature type="region of interest" description="Disordered" evidence="1">
    <location>
        <begin position="39"/>
        <end position="68"/>
    </location>
</feature>
<dbReference type="Proteomes" id="UP000224291">
    <property type="component" value="Segment"/>
</dbReference>